<dbReference type="GO" id="GO:0000407">
    <property type="term" value="C:phagophore assembly site"/>
    <property type="evidence" value="ECO:0007669"/>
    <property type="project" value="UniProtKB-SubCell"/>
</dbReference>
<dbReference type="PANTHER" id="PTHR13430">
    <property type="match status" value="1"/>
</dbReference>
<protein>
    <recommendedName>
        <fullName evidence="4">Autophagy-related protein 13</fullName>
    </recommendedName>
</protein>
<sequence length="410" mass="46622">MMKLSEEIRNEMFKYIRHFTLKAAQIIISSRSGEKVSTPCTAKLDWFNLNISDSGGLLATLKKTISNKVIYGTPFCVEIFLQTPEGEKMVLETWCIFLSPEYCEPNASIASDVYKQMGKILKSLISLTKIYPAYGQSQKQDSQFYTISYRMYEKEPELHALGEKCEQKVFNPICTPVGTLQLSLVYRVKMAITPTHSSHQENTSVIVKNDHFSRNICRVLSGQEEELEHRRKYPIRAAFADPRPEKTDEPAASLKKGGVLCNIGAIIEEQNRNNVNIRESISNNINSNESENVDETIVKDLEEVNISMEHPNGSWKSTSSENQNVIVKLARQTSQRIGKPVKYPFAKTSSSHELLNLSWTCEHDSLISLTEETLSKKDIVGMLEAFEDKEKEFDIFVNKLSQNDNCNIHF</sequence>
<keyword evidence="3 4" id="KW-0072">Autophagy</keyword>
<dbReference type="InterPro" id="IPR040182">
    <property type="entry name" value="ATG13"/>
</dbReference>
<evidence type="ECO:0000256" key="2">
    <source>
        <dbReference type="ARBA" id="ARBA00007341"/>
    </source>
</evidence>
<dbReference type="Pfam" id="PF10033">
    <property type="entry name" value="ATG13"/>
    <property type="match status" value="1"/>
</dbReference>
<comment type="caution">
    <text evidence="6">The sequence shown here is derived from an EMBL/GenBank/DDBJ whole genome shotgun (WGS) entry which is preliminary data.</text>
</comment>
<evidence type="ECO:0000259" key="5">
    <source>
        <dbReference type="Pfam" id="PF10033"/>
    </source>
</evidence>
<evidence type="ECO:0000256" key="3">
    <source>
        <dbReference type="ARBA" id="ARBA00023006"/>
    </source>
</evidence>
<dbReference type="AlphaFoldDB" id="A0AAW1U5Z8"/>
<proteinExistence type="inferred from homology"/>
<dbReference type="GO" id="GO:0034727">
    <property type="term" value="P:piecemeal microautophagy of the nucleus"/>
    <property type="evidence" value="ECO:0007669"/>
    <property type="project" value="TreeGrafter"/>
</dbReference>
<dbReference type="InterPro" id="IPR018731">
    <property type="entry name" value="Atg13_N"/>
</dbReference>
<comment type="similarity">
    <text evidence="2 4">Belongs to the ATG13 family. Metazoan subfamily.</text>
</comment>
<dbReference type="InterPro" id="IPR036570">
    <property type="entry name" value="HORMA_dom_sf"/>
</dbReference>
<keyword evidence="7" id="KW-1185">Reference proteome</keyword>
<accession>A0AAW1U5Z8</accession>
<dbReference type="GO" id="GO:1990316">
    <property type="term" value="C:Atg1/ULK1 kinase complex"/>
    <property type="evidence" value="ECO:0007669"/>
    <property type="project" value="InterPro"/>
</dbReference>
<dbReference type="GO" id="GO:0000423">
    <property type="term" value="P:mitophagy"/>
    <property type="evidence" value="ECO:0007669"/>
    <property type="project" value="TreeGrafter"/>
</dbReference>
<dbReference type="Gene3D" id="3.30.900.10">
    <property type="entry name" value="HORMA domain"/>
    <property type="match status" value="1"/>
</dbReference>
<reference evidence="6 7" key="1">
    <citation type="submission" date="2023-03" db="EMBL/GenBank/DDBJ databases">
        <title>Genome insight into feeding habits of ladybird beetles.</title>
        <authorList>
            <person name="Li H.-S."/>
            <person name="Huang Y.-H."/>
            <person name="Pang H."/>
        </authorList>
    </citation>
    <scope>NUCLEOTIDE SEQUENCE [LARGE SCALE GENOMIC DNA]</scope>
    <source>
        <strain evidence="6">SYSU_2023b</strain>
        <tissue evidence="6">Whole body</tissue>
    </source>
</reference>
<dbReference type="GO" id="GO:0034497">
    <property type="term" value="P:protein localization to phagophore assembly site"/>
    <property type="evidence" value="ECO:0007669"/>
    <property type="project" value="TreeGrafter"/>
</dbReference>
<evidence type="ECO:0000313" key="6">
    <source>
        <dbReference type="EMBL" id="KAK9877945.1"/>
    </source>
</evidence>
<feature type="domain" description="Autophagy-related protein 13 N-terminal" evidence="5">
    <location>
        <begin position="86"/>
        <end position="189"/>
    </location>
</feature>
<evidence type="ECO:0000256" key="1">
    <source>
        <dbReference type="ARBA" id="ARBA00004329"/>
    </source>
</evidence>
<evidence type="ECO:0000256" key="4">
    <source>
        <dbReference type="RuleBase" id="RU361214"/>
    </source>
</evidence>
<comment type="subcellular location">
    <subcellularLocation>
        <location evidence="1">Preautophagosomal structure</location>
    </subcellularLocation>
</comment>
<evidence type="ECO:0000313" key="7">
    <source>
        <dbReference type="Proteomes" id="UP001431783"/>
    </source>
</evidence>
<dbReference type="EMBL" id="JARQZJ010000044">
    <property type="protein sequence ID" value="KAK9877945.1"/>
    <property type="molecule type" value="Genomic_DNA"/>
</dbReference>
<dbReference type="Proteomes" id="UP001431783">
    <property type="component" value="Unassembled WGS sequence"/>
</dbReference>
<dbReference type="PANTHER" id="PTHR13430:SF4">
    <property type="entry name" value="AUTOPHAGY-RELATED PROTEIN 13"/>
    <property type="match status" value="1"/>
</dbReference>
<gene>
    <name evidence="6" type="ORF">WA026_020167</name>
</gene>
<organism evidence="6 7">
    <name type="scientific">Henosepilachna vigintioctopunctata</name>
    <dbReference type="NCBI Taxonomy" id="420089"/>
    <lineage>
        <taxon>Eukaryota</taxon>
        <taxon>Metazoa</taxon>
        <taxon>Ecdysozoa</taxon>
        <taxon>Arthropoda</taxon>
        <taxon>Hexapoda</taxon>
        <taxon>Insecta</taxon>
        <taxon>Pterygota</taxon>
        <taxon>Neoptera</taxon>
        <taxon>Endopterygota</taxon>
        <taxon>Coleoptera</taxon>
        <taxon>Polyphaga</taxon>
        <taxon>Cucujiformia</taxon>
        <taxon>Coccinelloidea</taxon>
        <taxon>Coccinellidae</taxon>
        <taxon>Epilachninae</taxon>
        <taxon>Epilachnini</taxon>
        <taxon>Henosepilachna</taxon>
    </lineage>
</organism>
<name>A0AAW1U5Z8_9CUCU</name>
<dbReference type="GO" id="GO:0005829">
    <property type="term" value="C:cytosol"/>
    <property type="evidence" value="ECO:0007669"/>
    <property type="project" value="TreeGrafter"/>
</dbReference>